<dbReference type="RefSeq" id="XP_053592441.1">
    <property type="nucleotide sequence ID" value="XM_053723796.1"/>
</dbReference>
<gene>
    <name evidence="1" type="ORF">GCK72_003075</name>
</gene>
<evidence type="ECO:0000313" key="1">
    <source>
        <dbReference type="EMBL" id="KAF1771249.1"/>
    </source>
</evidence>
<comment type="caution">
    <text evidence="1">The sequence shown here is derived from an EMBL/GenBank/DDBJ whole genome shotgun (WGS) entry which is preliminary data.</text>
</comment>
<dbReference type="AlphaFoldDB" id="A0A6A5HU34"/>
<dbReference type="KEGG" id="crq:GCK72_003075"/>
<name>A0A6A5HU34_CAERE</name>
<organism evidence="1 2">
    <name type="scientific">Caenorhabditis remanei</name>
    <name type="common">Caenorhabditis vulgaris</name>
    <dbReference type="NCBI Taxonomy" id="31234"/>
    <lineage>
        <taxon>Eukaryota</taxon>
        <taxon>Metazoa</taxon>
        <taxon>Ecdysozoa</taxon>
        <taxon>Nematoda</taxon>
        <taxon>Chromadorea</taxon>
        <taxon>Rhabditida</taxon>
        <taxon>Rhabditina</taxon>
        <taxon>Rhabditomorpha</taxon>
        <taxon>Rhabditoidea</taxon>
        <taxon>Rhabditidae</taxon>
        <taxon>Peloderinae</taxon>
        <taxon>Caenorhabditis</taxon>
    </lineage>
</organism>
<dbReference type="Proteomes" id="UP000483820">
    <property type="component" value="Chromosome I"/>
</dbReference>
<proteinExistence type="predicted"/>
<dbReference type="EMBL" id="WUAV01000001">
    <property type="protein sequence ID" value="KAF1771249.1"/>
    <property type="molecule type" value="Genomic_DNA"/>
</dbReference>
<dbReference type="CTD" id="78773500"/>
<sequence>MVMNTTSKEFQARVNVYIDDLLAQVNRFETSRKSWTKREKWNNVETGEVLSQRLCPALAEPDRQPQTRISNPIPWNMRYAPMLIGADMMEKINKMGHEVQLDLFKKKLTIEECLININFITDETNSRFTRLTPV</sequence>
<reference evidence="1 2" key="1">
    <citation type="submission" date="2019-12" db="EMBL/GenBank/DDBJ databases">
        <title>Chromosome-level assembly of the Caenorhabditis remanei genome.</title>
        <authorList>
            <person name="Teterina A.A."/>
            <person name="Willis J.H."/>
            <person name="Phillips P.C."/>
        </authorList>
    </citation>
    <scope>NUCLEOTIDE SEQUENCE [LARGE SCALE GENOMIC DNA]</scope>
    <source>
        <strain evidence="1 2">PX506</strain>
        <tissue evidence="1">Whole organism</tissue>
    </source>
</reference>
<evidence type="ECO:0000313" key="2">
    <source>
        <dbReference type="Proteomes" id="UP000483820"/>
    </source>
</evidence>
<dbReference type="GeneID" id="78773500"/>
<accession>A0A6A5HU34</accession>
<protein>
    <submittedName>
        <fullName evidence="1">Uncharacterized protein</fullName>
    </submittedName>
</protein>